<comment type="caution">
    <text evidence="3">The sequence shown here is derived from an EMBL/GenBank/DDBJ whole genome shotgun (WGS) entry which is preliminary data.</text>
</comment>
<protein>
    <submittedName>
        <fullName evidence="3">Response regulator receiver domain-containing protein</fullName>
    </submittedName>
</protein>
<gene>
    <name evidence="3" type="ORF">C8N45_10354</name>
</gene>
<evidence type="ECO:0000256" key="1">
    <source>
        <dbReference type="PROSITE-ProRule" id="PRU00169"/>
    </source>
</evidence>
<dbReference type="GO" id="GO:0000160">
    <property type="term" value="P:phosphorelay signal transduction system"/>
    <property type="evidence" value="ECO:0007669"/>
    <property type="project" value="InterPro"/>
</dbReference>
<proteinExistence type="predicted"/>
<comment type="caution">
    <text evidence="1">Lacks conserved residue(s) required for the propagation of feature annotation.</text>
</comment>
<dbReference type="Pfam" id="PF00072">
    <property type="entry name" value="Response_reg"/>
    <property type="match status" value="1"/>
</dbReference>
<evidence type="ECO:0000313" key="3">
    <source>
        <dbReference type="EMBL" id="PUB16201.1"/>
    </source>
</evidence>
<evidence type="ECO:0000259" key="2">
    <source>
        <dbReference type="PROSITE" id="PS50110"/>
    </source>
</evidence>
<dbReference type="EMBL" id="QBUD01000003">
    <property type="protein sequence ID" value="PUB16201.1"/>
    <property type="molecule type" value="Genomic_DNA"/>
</dbReference>
<name>A0A2T6KJS1_9RHOB</name>
<organism evidence="3 4">
    <name type="scientific">Yoonia sediminilitoris</name>
    <dbReference type="NCBI Taxonomy" id="1286148"/>
    <lineage>
        <taxon>Bacteria</taxon>
        <taxon>Pseudomonadati</taxon>
        <taxon>Pseudomonadota</taxon>
        <taxon>Alphaproteobacteria</taxon>
        <taxon>Rhodobacterales</taxon>
        <taxon>Paracoccaceae</taxon>
        <taxon>Yoonia</taxon>
    </lineage>
</organism>
<feature type="domain" description="Response regulatory" evidence="2">
    <location>
        <begin position="1"/>
        <end position="62"/>
    </location>
</feature>
<keyword evidence="4" id="KW-1185">Reference proteome</keyword>
<dbReference type="SUPFAM" id="SSF52172">
    <property type="entry name" value="CheY-like"/>
    <property type="match status" value="1"/>
</dbReference>
<evidence type="ECO:0000313" key="4">
    <source>
        <dbReference type="Proteomes" id="UP000244523"/>
    </source>
</evidence>
<sequence>MNGIDCLTQLRAMPEYQSVPIIILTADDDCDLRLNAVKTGTTDFLNKSFDPGELRVRATNLLSLREAQLALMDRARFLDH</sequence>
<dbReference type="AlphaFoldDB" id="A0A2T6KJS1"/>
<dbReference type="InterPro" id="IPR011006">
    <property type="entry name" value="CheY-like_superfamily"/>
</dbReference>
<dbReference type="Gene3D" id="3.40.50.2300">
    <property type="match status" value="1"/>
</dbReference>
<accession>A0A2T6KJS1</accession>
<reference evidence="3 4" key="1">
    <citation type="submission" date="2018-04" db="EMBL/GenBank/DDBJ databases">
        <title>Genomic Encyclopedia of Archaeal and Bacterial Type Strains, Phase II (KMG-II): from individual species to whole genera.</title>
        <authorList>
            <person name="Goeker M."/>
        </authorList>
    </citation>
    <scope>NUCLEOTIDE SEQUENCE [LARGE SCALE GENOMIC DNA]</scope>
    <source>
        <strain evidence="3 4">DSM 29955</strain>
    </source>
</reference>
<dbReference type="Proteomes" id="UP000244523">
    <property type="component" value="Unassembled WGS sequence"/>
</dbReference>
<dbReference type="InterPro" id="IPR001789">
    <property type="entry name" value="Sig_transdc_resp-reg_receiver"/>
</dbReference>
<dbReference type="PROSITE" id="PS50110">
    <property type="entry name" value="RESPONSE_REGULATORY"/>
    <property type="match status" value="1"/>
</dbReference>